<dbReference type="PANTHER" id="PTHR30258:SF2">
    <property type="entry name" value="COMG OPERON PROTEIN 1"/>
    <property type="match status" value="1"/>
</dbReference>
<protein>
    <submittedName>
        <fullName evidence="5">ATPase, T2SS/T4P/T4SS family</fullName>
    </submittedName>
</protein>
<feature type="domain" description="Bacterial type II secretion system protein E" evidence="4">
    <location>
        <begin position="187"/>
        <end position="582"/>
    </location>
</feature>
<evidence type="ECO:0000256" key="3">
    <source>
        <dbReference type="ARBA" id="ARBA00022840"/>
    </source>
</evidence>
<dbReference type="Proteomes" id="UP001596031">
    <property type="component" value="Unassembled WGS sequence"/>
</dbReference>
<evidence type="ECO:0000313" key="6">
    <source>
        <dbReference type="Proteomes" id="UP001596031"/>
    </source>
</evidence>
<dbReference type="Gene3D" id="3.40.50.300">
    <property type="entry name" value="P-loop containing nucleotide triphosphate hydrolases"/>
    <property type="match status" value="1"/>
</dbReference>
<keyword evidence="2" id="KW-0547">Nucleotide-binding</keyword>
<dbReference type="EMBL" id="JBHSMS010000026">
    <property type="protein sequence ID" value="MFC5511098.1"/>
    <property type="molecule type" value="Genomic_DNA"/>
</dbReference>
<proteinExistence type="inferred from homology"/>
<dbReference type="Gene3D" id="3.30.450.90">
    <property type="match status" value="1"/>
</dbReference>
<evidence type="ECO:0000259" key="4">
    <source>
        <dbReference type="Pfam" id="PF00437"/>
    </source>
</evidence>
<dbReference type="InterPro" id="IPR001482">
    <property type="entry name" value="T2SS/T4SS_dom"/>
</dbReference>
<gene>
    <name evidence="5" type="ORF">ACFPOU_08155</name>
</gene>
<dbReference type="PANTHER" id="PTHR30258">
    <property type="entry name" value="TYPE II SECRETION SYSTEM PROTEIN GSPE-RELATED"/>
    <property type="match status" value="1"/>
</dbReference>
<comment type="caution">
    <text evidence="5">The sequence shown here is derived from an EMBL/GenBank/DDBJ whole genome shotgun (WGS) entry which is preliminary data.</text>
</comment>
<evidence type="ECO:0000313" key="5">
    <source>
        <dbReference type="EMBL" id="MFC5511098.1"/>
    </source>
</evidence>
<dbReference type="InterPro" id="IPR027417">
    <property type="entry name" value="P-loop_NTPase"/>
</dbReference>
<organism evidence="5 6">
    <name type="scientific">Massilia jejuensis</name>
    <dbReference type="NCBI Taxonomy" id="648894"/>
    <lineage>
        <taxon>Bacteria</taxon>
        <taxon>Pseudomonadati</taxon>
        <taxon>Pseudomonadota</taxon>
        <taxon>Betaproteobacteria</taxon>
        <taxon>Burkholderiales</taxon>
        <taxon>Oxalobacteraceae</taxon>
        <taxon>Telluria group</taxon>
        <taxon>Massilia</taxon>
    </lineage>
</organism>
<reference evidence="6" key="1">
    <citation type="journal article" date="2019" name="Int. J. Syst. Evol. Microbiol.">
        <title>The Global Catalogue of Microorganisms (GCM) 10K type strain sequencing project: providing services to taxonomists for standard genome sequencing and annotation.</title>
        <authorList>
            <consortium name="The Broad Institute Genomics Platform"/>
            <consortium name="The Broad Institute Genome Sequencing Center for Infectious Disease"/>
            <person name="Wu L."/>
            <person name="Ma J."/>
        </authorList>
    </citation>
    <scope>NUCLEOTIDE SEQUENCE [LARGE SCALE GENOMIC DNA]</scope>
    <source>
        <strain evidence="6">CCUG 38813</strain>
    </source>
</reference>
<dbReference type="Pfam" id="PF00437">
    <property type="entry name" value="T2SSE"/>
    <property type="match status" value="1"/>
</dbReference>
<dbReference type="SUPFAM" id="SSF52540">
    <property type="entry name" value="P-loop containing nucleoside triphosphate hydrolases"/>
    <property type="match status" value="1"/>
</dbReference>
<sequence length="654" mass="71501">MLSTLFGFLKGSAKGDTEKGVIAPGVVATAGYMPESELHIAPGTVFDSADQLPAGWFPLSGNKAPSGRLGVTDSLLHTVAVIAFPVPSIGTKRFGTVRLSVAGWSESPENMRHGLAINRELGAIAEQKSVLLDPAQPLEASRNLIAEINGVDANVHQAGEGVSKHEAKIIRRDHEQRQAQSGNRFNGMINELLTQAVKLGTADIHIFVRYDQDKKTKRNRSLIQFRVDGEIVTVEDLPPAMKDPAELRGMIGYMYNELCSNRSDTQFNPGNFLEATLNDRVVGARAETIRGRFTTFDLGDAVAANGDKPFKLVLRLIYVDRVEIPTLEALGFFPDVIDAVHRFNANHKRMLCISGSMNMGKSTTLRSVFALVPDNQAKYAGEDPIENTHPDTAQINVSTAAAIDLFLQRLKRGDLNALLVGEVRSRETLEMVMNIVLSGHPVYTTTHSDSVLGQIPYFLSSKMGLEADLLSHSAVLGLNLHQVLVRKLCTCALRGGKAKEALGLQLLRHIDKNYQVNVDSLDAHNPDGCEVCRAQGHVSRIGYQGRRILSEYFEPDSDDRLLISKRDFVSLERKWRESHSRFDDMTSTRGNTALEVGLKAALQGGVDLRSVERLCGRFEDAAVVNPAGFVPATRPAPSVSTVMALPEPQRVSAQ</sequence>
<dbReference type="RefSeq" id="WP_379719328.1">
    <property type="nucleotide sequence ID" value="NZ_JBHSMS010000026.1"/>
</dbReference>
<keyword evidence="3" id="KW-0067">ATP-binding</keyword>
<name>A0ABW0PFJ2_9BURK</name>
<accession>A0ABW0PFJ2</accession>
<evidence type="ECO:0000256" key="2">
    <source>
        <dbReference type="ARBA" id="ARBA00022741"/>
    </source>
</evidence>
<comment type="similarity">
    <text evidence="1">Belongs to the GSP E family.</text>
</comment>
<evidence type="ECO:0000256" key="1">
    <source>
        <dbReference type="ARBA" id="ARBA00006611"/>
    </source>
</evidence>
<keyword evidence="6" id="KW-1185">Reference proteome</keyword>